<dbReference type="EMBL" id="AMZH03009920">
    <property type="protein sequence ID" value="RRT55803.1"/>
    <property type="molecule type" value="Genomic_DNA"/>
</dbReference>
<dbReference type="AlphaFoldDB" id="A0A426YVN9"/>
<evidence type="ECO:0000313" key="1">
    <source>
        <dbReference type="EMBL" id="RRT55803.1"/>
    </source>
</evidence>
<name>A0A426YVN9_ENSVE</name>
<accession>A0A426YVN9</accession>
<sequence>MRTHEILAYVVPWHLPLESTALLVVALFTEVELPVAPDHSQDHVPLHGTYWYLHLDFFLGGIQPPFADDKSFHPMLFPMHTRRPVSAVPRHSLLESIALLLVVSYTKVELPVYP</sequence>
<reference evidence="1 2" key="1">
    <citation type="journal article" date="2014" name="Agronomy (Basel)">
        <title>A Draft Genome Sequence for Ensete ventricosum, the Drought-Tolerant Tree Against Hunger.</title>
        <authorList>
            <person name="Harrison J."/>
            <person name="Moore K.A."/>
            <person name="Paszkiewicz K."/>
            <person name="Jones T."/>
            <person name="Grant M."/>
            <person name="Ambacheew D."/>
            <person name="Muzemil S."/>
            <person name="Studholme D.J."/>
        </authorList>
    </citation>
    <scope>NUCLEOTIDE SEQUENCE [LARGE SCALE GENOMIC DNA]</scope>
</reference>
<evidence type="ECO:0000313" key="2">
    <source>
        <dbReference type="Proteomes" id="UP000287651"/>
    </source>
</evidence>
<protein>
    <submittedName>
        <fullName evidence="1">Uncharacterized protein</fullName>
    </submittedName>
</protein>
<comment type="caution">
    <text evidence="1">The sequence shown here is derived from an EMBL/GenBank/DDBJ whole genome shotgun (WGS) entry which is preliminary data.</text>
</comment>
<dbReference type="Proteomes" id="UP000287651">
    <property type="component" value="Unassembled WGS sequence"/>
</dbReference>
<gene>
    <name evidence="1" type="ORF">B296_00022482</name>
</gene>
<proteinExistence type="predicted"/>
<organism evidence="1 2">
    <name type="scientific">Ensete ventricosum</name>
    <name type="common">Abyssinian banana</name>
    <name type="synonym">Musa ensete</name>
    <dbReference type="NCBI Taxonomy" id="4639"/>
    <lineage>
        <taxon>Eukaryota</taxon>
        <taxon>Viridiplantae</taxon>
        <taxon>Streptophyta</taxon>
        <taxon>Embryophyta</taxon>
        <taxon>Tracheophyta</taxon>
        <taxon>Spermatophyta</taxon>
        <taxon>Magnoliopsida</taxon>
        <taxon>Liliopsida</taxon>
        <taxon>Zingiberales</taxon>
        <taxon>Musaceae</taxon>
        <taxon>Ensete</taxon>
    </lineage>
</organism>